<feature type="domain" description="SpoVT-AbrB" evidence="1">
    <location>
        <begin position="9"/>
        <end position="54"/>
    </location>
</feature>
<dbReference type="Proteomes" id="UP000192315">
    <property type="component" value="Unassembled WGS sequence"/>
</dbReference>
<comment type="caution">
    <text evidence="2">The sequence shown here is derived from an EMBL/GenBank/DDBJ whole genome shotgun (WGS) entry which is preliminary data.</text>
</comment>
<evidence type="ECO:0000259" key="1">
    <source>
        <dbReference type="PROSITE" id="PS51740"/>
    </source>
</evidence>
<dbReference type="Gene3D" id="2.10.260.10">
    <property type="match status" value="1"/>
</dbReference>
<protein>
    <submittedName>
        <fullName evidence="2">Looped-hinge helix DNA binding domain-containing protein, AbrB family</fullName>
    </submittedName>
</protein>
<dbReference type="SMART" id="SM00966">
    <property type="entry name" value="SpoVT_AbrB"/>
    <property type="match status" value="1"/>
</dbReference>
<dbReference type="InterPro" id="IPR007159">
    <property type="entry name" value="SpoVT-AbrB_dom"/>
</dbReference>
<name>A0A8G2FXT2_PICTO</name>
<organism evidence="2 3">
    <name type="scientific">Picrophilus torridus (strain ATCC 700027 / DSM 9790 / JCM 10055 / NBRC 100828 / KAW 2/3)</name>
    <dbReference type="NCBI Taxonomy" id="1122961"/>
    <lineage>
        <taxon>Archaea</taxon>
        <taxon>Methanobacteriati</taxon>
        <taxon>Thermoplasmatota</taxon>
        <taxon>Thermoplasmata</taxon>
        <taxon>Thermoplasmatales</taxon>
        <taxon>Picrophilaceae</taxon>
        <taxon>Picrophilus</taxon>
    </lineage>
</organism>
<dbReference type="PANTHER" id="PTHR34860">
    <property type="entry name" value="REPRESSOR-LIKE PROTEIN SSO7C3"/>
    <property type="match status" value="1"/>
</dbReference>
<dbReference type="EMBL" id="FWYE01000004">
    <property type="protein sequence ID" value="SMD31426.1"/>
    <property type="molecule type" value="Genomic_DNA"/>
</dbReference>
<keyword evidence="3" id="KW-1185">Reference proteome</keyword>
<dbReference type="PANTHER" id="PTHR34860:SF7">
    <property type="entry name" value="TRANSCRIPTION REGULATOR, SPOVT_ABRB FAMILY"/>
    <property type="match status" value="1"/>
</dbReference>
<reference evidence="2 3" key="1">
    <citation type="submission" date="2017-04" db="EMBL/GenBank/DDBJ databases">
        <authorList>
            <person name="Varghese N."/>
            <person name="Submissions S."/>
        </authorList>
    </citation>
    <scope>NUCLEOTIDE SEQUENCE [LARGE SCALE GENOMIC DNA]</scope>
    <source>
        <strain evidence="2 3">DSM 9789</strain>
    </source>
</reference>
<dbReference type="AlphaFoldDB" id="A0A8G2FXT2"/>
<sequence length="91" mass="10525">MVIHITDVEKKMKVGPKGQVVIPKDIRNITGIKENTEVIVSLKDDKIIIKPAKPLTESYSKYYTSTYSKKLKDYIDINKMLDEEYGRNILH</sequence>
<evidence type="ECO:0000313" key="3">
    <source>
        <dbReference type="Proteomes" id="UP000192315"/>
    </source>
</evidence>
<proteinExistence type="predicted"/>
<accession>A0A8G2FXT2</accession>
<dbReference type="Pfam" id="PF04014">
    <property type="entry name" value="MazE_antitoxin"/>
    <property type="match status" value="1"/>
</dbReference>
<dbReference type="GO" id="GO:0003677">
    <property type="term" value="F:DNA binding"/>
    <property type="evidence" value="ECO:0007669"/>
    <property type="project" value="InterPro"/>
</dbReference>
<dbReference type="SUPFAM" id="SSF89447">
    <property type="entry name" value="AbrB/MazE/MraZ-like"/>
    <property type="match status" value="1"/>
</dbReference>
<dbReference type="PROSITE" id="PS51740">
    <property type="entry name" value="SPOVT_ABRB"/>
    <property type="match status" value="1"/>
</dbReference>
<dbReference type="NCBIfam" id="TIGR01439">
    <property type="entry name" value="lp_hng_hel_AbrB"/>
    <property type="match status" value="1"/>
</dbReference>
<evidence type="ECO:0000313" key="2">
    <source>
        <dbReference type="EMBL" id="SMD31426.1"/>
    </source>
</evidence>
<dbReference type="InterPro" id="IPR037914">
    <property type="entry name" value="SpoVT-AbrB_sf"/>
</dbReference>
<gene>
    <name evidence="2" type="ORF">SAMN02745355_1365</name>
</gene>
<dbReference type="InterPro" id="IPR052975">
    <property type="entry name" value="Repressor-like_regulatory"/>
</dbReference>